<sequence>MDDEKYFTLSNSEMKGNDGFYTDNYENVPDDVRLKSKKKFENKILVWFAISEAGFISHPYIGVVRGEVLNAELYIENCLPKLLQFLNTHHVDDEIIFWPDIASCHYARITNDWYEANNINFVPKVDNPPNLPQARPVEEFWAILSRTVYNNGWQAQNEEQLTPYIQKIREIDAEVVQRMMQRVRGIFRQIENNGPLSTV</sequence>
<dbReference type="GeneID" id="115890913"/>
<dbReference type="InterPro" id="IPR036397">
    <property type="entry name" value="RNaseH_sf"/>
</dbReference>
<reference evidence="2" key="1">
    <citation type="submission" date="2025-08" db="UniProtKB">
        <authorList>
            <consortium name="RefSeq"/>
        </authorList>
    </citation>
    <scope>IDENTIFICATION</scope>
    <source>
        <tissue evidence="2">Gonads</tissue>
    </source>
</reference>
<proteinExistence type="predicted"/>
<dbReference type="RefSeq" id="XP_030767135.1">
    <property type="nucleotide sequence ID" value="XM_030911275.1"/>
</dbReference>
<dbReference type="KEGG" id="soy:115890913"/>
<organism evidence="1 2">
    <name type="scientific">Sitophilus oryzae</name>
    <name type="common">Rice weevil</name>
    <name type="synonym">Curculio oryzae</name>
    <dbReference type="NCBI Taxonomy" id="7048"/>
    <lineage>
        <taxon>Eukaryota</taxon>
        <taxon>Metazoa</taxon>
        <taxon>Ecdysozoa</taxon>
        <taxon>Arthropoda</taxon>
        <taxon>Hexapoda</taxon>
        <taxon>Insecta</taxon>
        <taxon>Pterygota</taxon>
        <taxon>Neoptera</taxon>
        <taxon>Endopterygota</taxon>
        <taxon>Coleoptera</taxon>
        <taxon>Polyphaga</taxon>
        <taxon>Cucujiformia</taxon>
        <taxon>Curculionidae</taxon>
        <taxon>Dryophthorinae</taxon>
        <taxon>Sitophilus</taxon>
    </lineage>
</organism>
<dbReference type="OrthoDB" id="10025891at2759"/>
<accession>A0A6J2YW93</accession>
<dbReference type="InParanoid" id="A0A6J2YW93"/>
<dbReference type="GO" id="GO:0003676">
    <property type="term" value="F:nucleic acid binding"/>
    <property type="evidence" value="ECO:0007669"/>
    <property type="project" value="InterPro"/>
</dbReference>
<evidence type="ECO:0000313" key="2">
    <source>
        <dbReference type="RefSeq" id="XP_030767135.1"/>
    </source>
</evidence>
<gene>
    <name evidence="2" type="primary">LOC115890913</name>
</gene>
<dbReference type="AlphaFoldDB" id="A0A6J2YW93"/>
<protein>
    <submittedName>
        <fullName evidence="2">Uncharacterized protein LOC115890913</fullName>
    </submittedName>
</protein>
<evidence type="ECO:0000313" key="1">
    <source>
        <dbReference type="Proteomes" id="UP000504635"/>
    </source>
</evidence>
<name>A0A6J2YW93_SITOR</name>
<dbReference type="Gene3D" id="3.30.420.10">
    <property type="entry name" value="Ribonuclease H-like superfamily/Ribonuclease H"/>
    <property type="match status" value="1"/>
</dbReference>
<keyword evidence="1" id="KW-1185">Reference proteome</keyword>
<dbReference type="Proteomes" id="UP000504635">
    <property type="component" value="Unplaced"/>
</dbReference>